<comment type="similarity">
    <text evidence="10">Belongs to the CNOT1 family.</text>
</comment>
<dbReference type="Pfam" id="PF12842">
    <property type="entry name" value="DUF3819"/>
    <property type="match status" value="1"/>
</dbReference>
<evidence type="ECO:0000256" key="3">
    <source>
        <dbReference type="ARBA" id="ARBA00022490"/>
    </source>
</evidence>
<evidence type="ECO:0000256" key="6">
    <source>
        <dbReference type="ARBA" id="ARBA00023015"/>
    </source>
</evidence>
<dbReference type="Gene3D" id="1.25.40.800">
    <property type="match status" value="1"/>
</dbReference>
<dbReference type="Gene3D" id="1.25.40.180">
    <property type="match status" value="1"/>
</dbReference>
<evidence type="ECO:0000259" key="16">
    <source>
        <dbReference type="Pfam" id="PF16415"/>
    </source>
</evidence>
<evidence type="ECO:0000256" key="13">
    <source>
        <dbReference type="SAM" id="MobiDB-lite"/>
    </source>
</evidence>
<evidence type="ECO:0000256" key="9">
    <source>
        <dbReference type="ARBA" id="ARBA00023242"/>
    </source>
</evidence>
<evidence type="ECO:0000256" key="12">
    <source>
        <dbReference type="ARBA" id="ARBA00071432"/>
    </source>
</evidence>
<protein>
    <recommendedName>
        <fullName evidence="12">CCR4-NOT transcription complex subunit 1</fullName>
    </recommendedName>
    <alternativeName>
        <fullName evidence="11">CCR4-associated factor 1</fullName>
    </alternativeName>
</protein>
<comment type="subcellular location">
    <subcellularLocation>
        <location evidence="2">Cytoplasm</location>
    </subcellularLocation>
    <subcellularLocation>
        <location evidence="1">Nucleus</location>
    </subcellularLocation>
</comment>
<keyword evidence="5" id="KW-0810">Translation regulation</keyword>
<dbReference type="InterPro" id="IPR024557">
    <property type="entry name" value="CNOT1_dom_4"/>
</dbReference>
<accession>T1HNR7</accession>
<dbReference type="EMBL" id="ACPB03010552">
    <property type="status" value="NOT_ANNOTATED_CDS"/>
    <property type="molecule type" value="Genomic_DNA"/>
</dbReference>
<dbReference type="OMA" id="IDEYHCY"/>
<dbReference type="InterPro" id="IPR032191">
    <property type="entry name" value="CNOT1_CAF1_bind"/>
</dbReference>
<dbReference type="InParanoid" id="T1HNR7"/>
<evidence type="ECO:0000259" key="14">
    <source>
        <dbReference type="Pfam" id="PF04054"/>
    </source>
</evidence>
<dbReference type="Gene3D" id="1.25.40.840">
    <property type="entry name" value="CCR4-NOT transcription complex subunit 1 TTP binding domain"/>
    <property type="match status" value="1"/>
</dbReference>
<dbReference type="FunFam" id="1.25.40.790:FF:000001">
    <property type="entry name" value="Ccr4-not transcription complex subunit 1 isoform"/>
    <property type="match status" value="1"/>
</dbReference>
<organism evidence="21 22">
    <name type="scientific">Rhodnius prolixus</name>
    <name type="common">Triatomid bug</name>
    <dbReference type="NCBI Taxonomy" id="13249"/>
    <lineage>
        <taxon>Eukaryota</taxon>
        <taxon>Metazoa</taxon>
        <taxon>Ecdysozoa</taxon>
        <taxon>Arthropoda</taxon>
        <taxon>Hexapoda</taxon>
        <taxon>Insecta</taxon>
        <taxon>Pterygota</taxon>
        <taxon>Neoptera</taxon>
        <taxon>Paraneoptera</taxon>
        <taxon>Hemiptera</taxon>
        <taxon>Heteroptera</taxon>
        <taxon>Panheteroptera</taxon>
        <taxon>Cimicomorpha</taxon>
        <taxon>Reduviidae</taxon>
        <taxon>Triatominae</taxon>
        <taxon>Rhodnius</taxon>
    </lineage>
</organism>
<dbReference type="Pfam" id="PF16418">
    <property type="entry name" value="CNOT1_HEAT"/>
    <property type="match status" value="1"/>
</dbReference>
<proteinExistence type="inferred from homology"/>
<keyword evidence="7" id="KW-0943">RNA-mediated gene silencing</keyword>
<name>T1HNR7_RHOPR</name>
<dbReference type="FunFam" id="1.25.40.840:FF:000001">
    <property type="entry name" value="Ccr4-not transcription complex subunit 1 isoform"/>
    <property type="match status" value="1"/>
</dbReference>
<dbReference type="STRING" id="13249.T1HNR7"/>
<evidence type="ECO:0000259" key="19">
    <source>
        <dbReference type="Pfam" id="PF22940"/>
    </source>
</evidence>
<dbReference type="PANTHER" id="PTHR13162:SF8">
    <property type="entry name" value="CCR4-NOT TRANSCRIPTION COMPLEX SUBUNIT 1"/>
    <property type="match status" value="1"/>
</dbReference>
<evidence type="ECO:0000256" key="10">
    <source>
        <dbReference type="ARBA" id="ARBA00025717"/>
    </source>
</evidence>
<dbReference type="EMBL" id="ACPB03010550">
    <property type="status" value="NOT_ANNOTATED_CDS"/>
    <property type="molecule type" value="Genomic_DNA"/>
</dbReference>
<dbReference type="InterPro" id="IPR007196">
    <property type="entry name" value="CCR4-Not_Not1_C"/>
</dbReference>
<dbReference type="InterPro" id="IPR040398">
    <property type="entry name" value="Not1"/>
</dbReference>
<keyword evidence="3" id="KW-0963">Cytoplasm</keyword>
<dbReference type="GO" id="GO:0005634">
    <property type="term" value="C:nucleus"/>
    <property type="evidence" value="ECO:0007669"/>
    <property type="project" value="UniProtKB-SubCell"/>
</dbReference>
<feature type="domain" description="CCR4-NOT transcription complex subunit 1 CAF1-binding" evidence="16">
    <location>
        <begin position="1064"/>
        <end position="1286"/>
    </location>
</feature>
<dbReference type="Pfam" id="PF04054">
    <property type="entry name" value="Not1"/>
    <property type="match status" value="1"/>
</dbReference>
<dbReference type="GO" id="GO:0030015">
    <property type="term" value="C:CCR4-NOT core complex"/>
    <property type="evidence" value="ECO:0007669"/>
    <property type="project" value="InterPro"/>
</dbReference>
<keyword evidence="8" id="KW-0804">Transcription</keyword>
<feature type="domain" description="CCR4-Not complex component Not1 C-terminal" evidence="14">
    <location>
        <begin position="1969"/>
        <end position="2328"/>
    </location>
</feature>
<evidence type="ECO:0000256" key="11">
    <source>
        <dbReference type="ARBA" id="ARBA00032531"/>
    </source>
</evidence>
<feature type="region of interest" description="Disordered" evidence="13">
    <location>
        <begin position="1303"/>
        <end position="1329"/>
    </location>
</feature>
<feature type="domain" description="CCR4-NOT transcription complex subunit 1 HEAT repeat" evidence="18">
    <location>
        <begin position="492"/>
        <end position="644"/>
    </location>
</feature>
<evidence type="ECO:0000256" key="4">
    <source>
        <dbReference type="ARBA" id="ARBA00022491"/>
    </source>
</evidence>
<dbReference type="HOGENOM" id="CLU_000286_3_0_1"/>
<evidence type="ECO:0000259" key="15">
    <source>
        <dbReference type="Pfam" id="PF12842"/>
    </source>
</evidence>
<feature type="compositionally biased region" description="Pro residues" evidence="13">
    <location>
        <begin position="1306"/>
        <end position="1329"/>
    </location>
</feature>
<evidence type="ECO:0000313" key="21">
    <source>
        <dbReference type="EnsemblMetazoa" id="RPRC005691-PA"/>
    </source>
</evidence>
<keyword evidence="9" id="KW-0539">Nucleus</keyword>
<dbReference type="InterPro" id="IPR038535">
    <property type="entry name" value="CNOT1_TTP_bind_sf"/>
</dbReference>
<dbReference type="CDD" id="cd20710">
    <property type="entry name" value="NOT1_connector"/>
    <property type="match status" value="1"/>
</dbReference>
<dbReference type="FunCoup" id="T1HNR7">
    <property type="interactions" value="1844"/>
</dbReference>
<dbReference type="InterPro" id="IPR032194">
    <property type="entry name" value="CNOT1_HEAT"/>
</dbReference>
<evidence type="ECO:0000256" key="5">
    <source>
        <dbReference type="ARBA" id="ARBA00022845"/>
    </source>
</evidence>
<dbReference type="GO" id="GO:0000932">
    <property type="term" value="C:P-body"/>
    <property type="evidence" value="ECO:0007669"/>
    <property type="project" value="TreeGrafter"/>
</dbReference>
<dbReference type="EMBL" id="ACPB03010551">
    <property type="status" value="NOT_ANNOTATED_CDS"/>
    <property type="molecule type" value="Genomic_DNA"/>
</dbReference>
<dbReference type="PANTHER" id="PTHR13162">
    <property type="entry name" value="CCR4-NOT TRANSCRIPTION COMPLEX"/>
    <property type="match status" value="1"/>
</dbReference>
<reference evidence="21" key="1">
    <citation type="submission" date="2015-05" db="UniProtKB">
        <authorList>
            <consortium name="EnsemblMetazoa"/>
        </authorList>
    </citation>
    <scope>IDENTIFICATION</scope>
</reference>
<keyword evidence="6" id="KW-0805">Transcription regulation</keyword>
<dbReference type="Pfam" id="PF16417">
    <property type="entry name" value="CNOT1_TTP_bind"/>
    <property type="match status" value="1"/>
</dbReference>
<dbReference type="Proteomes" id="UP000015103">
    <property type="component" value="Unassembled WGS sequence"/>
</dbReference>
<dbReference type="GO" id="GO:0000288">
    <property type="term" value="P:nuclear-transcribed mRNA catabolic process, deadenylation-dependent decay"/>
    <property type="evidence" value="ECO:0007669"/>
    <property type="project" value="TreeGrafter"/>
</dbReference>
<dbReference type="Pfam" id="PF16415">
    <property type="entry name" value="CNOT1_CAF1_bind"/>
    <property type="match status" value="1"/>
</dbReference>
<dbReference type="GO" id="GO:0031047">
    <property type="term" value="P:regulatory ncRNA-mediated gene silencing"/>
    <property type="evidence" value="ECO:0007669"/>
    <property type="project" value="UniProtKB-KW"/>
</dbReference>
<dbReference type="EMBL" id="ACPB03010549">
    <property type="status" value="NOT_ANNOTATED_CDS"/>
    <property type="molecule type" value="Genomic_DNA"/>
</dbReference>
<feature type="domain" description="CCR4-NOT transcription complex subunit 1 TTP binding" evidence="17">
    <location>
        <begin position="816"/>
        <end position="981"/>
    </location>
</feature>
<dbReference type="Pfam" id="PF23590">
    <property type="entry name" value="NOT1_connector"/>
    <property type="match status" value="1"/>
</dbReference>
<evidence type="ECO:0000256" key="8">
    <source>
        <dbReference type="ARBA" id="ARBA00023163"/>
    </source>
</evidence>
<dbReference type="GO" id="GO:0060090">
    <property type="term" value="F:molecular adaptor activity"/>
    <property type="evidence" value="ECO:0007669"/>
    <property type="project" value="TreeGrafter"/>
</dbReference>
<evidence type="ECO:0000256" key="1">
    <source>
        <dbReference type="ARBA" id="ARBA00004123"/>
    </source>
</evidence>
<dbReference type="EnsemblMetazoa" id="RPRC005691-RA">
    <property type="protein sequence ID" value="RPRC005691-PA"/>
    <property type="gene ID" value="RPRC005691"/>
</dbReference>
<dbReference type="Gene3D" id="1.25.40.790">
    <property type="match status" value="1"/>
</dbReference>
<dbReference type="InterPro" id="IPR055454">
    <property type="entry name" value="CNOT1-like_NOT1_connector"/>
</dbReference>
<evidence type="ECO:0000259" key="18">
    <source>
        <dbReference type="Pfam" id="PF16418"/>
    </source>
</evidence>
<evidence type="ECO:0000256" key="7">
    <source>
        <dbReference type="ARBA" id="ARBA00023158"/>
    </source>
</evidence>
<keyword evidence="22" id="KW-1185">Reference proteome</keyword>
<evidence type="ECO:0000256" key="2">
    <source>
        <dbReference type="ARBA" id="ARBA00004496"/>
    </source>
</evidence>
<feature type="domain" description="CCR4-NOT transcription complex subunit 1-like NOT1 connector" evidence="20">
    <location>
        <begin position="1580"/>
        <end position="1783"/>
    </location>
</feature>
<dbReference type="FunFam" id="1.25.40.800:FF:000001">
    <property type="entry name" value="CCR4-NOT transcription complex subunit 1"/>
    <property type="match status" value="1"/>
</dbReference>
<feature type="domain" description="CCR4-NOT transcription complex subunit 1" evidence="15">
    <location>
        <begin position="1361"/>
        <end position="1474"/>
    </location>
</feature>
<dbReference type="InterPro" id="IPR055104">
    <property type="entry name" value="CNOT1_1st"/>
</dbReference>
<dbReference type="GO" id="GO:0017148">
    <property type="term" value="P:negative regulation of translation"/>
    <property type="evidence" value="ECO:0007669"/>
    <property type="project" value="InterPro"/>
</dbReference>
<evidence type="ECO:0000259" key="17">
    <source>
        <dbReference type="Pfam" id="PF16417"/>
    </source>
</evidence>
<feature type="domain" description="CCR4-NOT transcription complex subunit 1 N-terminal" evidence="19">
    <location>
        <begin position="27"/>
        <end position="224"/>
    </location>
</feature>
<dbReference type="eggNOG" id="KOG1831">
    <property type="taxonomic scope" value="Eukaryota"/>
</dbReference>
<dbReference type="InterPro" id="IPR032193">
    <property type="entry name" value="CNOT1_TTP_bind"/>
</dbReference>
<keyword evidence="4" id="KW-0678">Repressor</keyword>
<dbReference type="VEuPathDB" id="VectorBase:RPRC005691"/>
<dbReference type="FunFam" id="1.25.40.180:FF:000005">
    <property type="entry name" value="Ccr4-not transcription complex subunit 1 isoform"/>
    <property type="match status" value="1"/>
</dbReference>
<dbReference type="Pfam" id="PF22940">
    <property type="entry name" value="CNOT1_1st"/>
    <property type="match status" value="1"/>
</dbReference>
<evidence type="ECO:0000259" key="20">
    <source>
        <dbReference type="Pfam" id="PF23590"/>
    </source>
</evidence>
<evidence type="ECO:0000313" key="22">
    <source>
        <dbReference type="Proteomes" id="UP000015103"/>
    </source>
</evidence>
<sequence length="2347" mass="266419">MNLDSLTLTLSQISYLVINLTKKNYSSSVQEITKLVREYGFEADRHYLRSLFSYFEAGVTYKESPQLQLLSEECASLISKPAFVSSICFAFDKLVDSKNNAKSAQILPQFSKAVKLSPVQEVVFGLALLNSQNIDLVNQATQFLKIKLPELVRAYINSDSNNSTASEGGLHDTTPEVLHIILSEVLTESSELLGITSETKEAFLRNLRRDFPRDLVPIVLAPLLYSDNSELSMDKLLSDSSNMSHSMVDGNIEDVIAELGMSFTSSVETCRGHIAQLVGRELKSSDMAHVLIIMLKSRAIEYWLESDASKEKAQDSQHMPSPWSIENLVQAAKELNSKLNWSEVLFELDHAEFCVKDKHGLNLVIQTIRLGLQNQAFYPDRFPVDHIYRHWKHTEAQMSLITQILKNPDTFCFADHSFHPVAVDFLKAQPETENKEISSWRSLELIETLLYLAERGHGQEVQELLKFPIQHCPDVLVLGILQTPPSPFRFRQELLASLIPTFLGNHPNSAIILHHAWHTPNFQTKNIIMHAMADWYLRGDSDQSRLSRILDVAQDLKALSLLLNAQSFPFVIDLACLASRRGYLKLEKWLTDKIREHEEPFITAVLKFLQKRVPHISGLVKEESIPKAAQLPHETLTTILVCLQSCAGNVSQELAEAIHSISACGVVVNKARQAPPGVLRTHRTLDTFAPSFSTQVDSLNSGIAGISLATTSSAFSIPAGKLKLKKKILGKDHMLNPSKQKTNFILLGTKALILEKNLILIQGQLSSYNTIEIGLGQLVSNPGSPSRLMAASQSPAFPPMMQLGAPGPLVGPQVSVVAKDIEDEANSYFQRIYNHPPHPTISIDEVLDMLKKFQESPKQRERDVFYCMLRNLFEEYKFFPQYPDKELFITAQLFGGIIERGLVSDYRELGMALRYVLDALRKSHDSKMFYFGIAALDRFKSRLKEYHKYCEHIVNIPHFSHFPAHLIEYLEYGLQSEEPPNRPQGPIVPGGLSAVTTAYKTITQTTGTTTTTVAVTKATTTSVISSRLTWINVTSSVMKSNAPSIANATNIDTLLVATEKEEKMVAPPEALQDKVAFIFNNLSQLNLPTKCDELRELISEEYYAWMAQYLVMKRASIELNFHVLYSNFLDVLKVPELNKLVLQETFRNIRVLLRSDKGIANFSDRSLLKNLGHWLGMLTLGRNKPIFHNDLDLKSLLVEAYSKGQQELLYVVPFVAKVLESCAKSRVFKPPNPWTIAIMNVLAELHQEPDLKLNLKFEIEVLCKNLLLDVAELHPKVYLKDPENMKHLEHQLSPPKIKAEVQISTPVPPPQTPTQPPPTHNAPLNPPEPRFSYTQINISSISNLAPHIMINNQLTLLQTHPQLKQYIRPAVERAVQEWIHPVVDRAVKIAATTTEQIVKKDFALEPEENRMRVAAHNMVRNLTAGMAMITCRDQLLLYSIKVTVKFYFSTKAKISVLESAIYFFSMNTKCAVKICGKRCATVQYSFFKFFELDKYQLHIFLRKDTRNEGRRYCPSVLTYQAERMPEQLRLKVGGVTSQQTAVYEELARNIPGFQPLSERDAALFIPKPVPYSSGGDELDSVFEKLTSELEQYVQNVLGAQVLPQVHSIMDLLLMTRRNREDIYAMSLIQKTVESLMELSTGATASLEPELILRHREVYLRILKTLQDPRAYGVQWTNKHVTRVVLECREEYRYNLECIDVLIRSQFINMPQFDLHLAHAMDNGQNYVAVSFAMQVIRLYLLDDRNNPIVTEQDLFNTMEILVRIASHIRPPPEGLTPLIEMLRATHDAGMLVERAHGGPAAHILSGISQGKAREYDDPPVLIEKTELLLREWVNIYHSPQGTKDPNKSFSVFVNQMNCHGILKTDDLITRFFRLSTQMVVDLCYRYLPEVNGSAATTVRNKMFQTVDAYVKLISLLVKHSGDPTNMATKINLLNKVLGIVAGVLQQDHEAHQTDFQQLPYQRIFVMLFLELNGHESVLETINFQILTAYFHTLHILRPAKSPGFAYAWLELVSHRLFLGRMLGLTPQQKGWMMYAQLLCDLFKYLAPFLRNAELAKPVTVLYKGTLRVLLVLLHDFPEFLCDYHYGFCDVIPPNCIQMRNLILSAFPRNMRLPDPFTPNLKVDMLSEISSAPRVLSEYTIMIQPTSFKKELDTYLKARAPVTFLSDLRSNLQISNEPGLRYNIQLMNALVLYVGTEAISFIRKKALTPNMTTIAHSAHMDIFQNLAVDLDTEGRYLFLNAIANQLRYPNSHTHYFSCTLLYLFAEANTEAIQEQITRVLLERLIVNRPHPWGLLITFIELIKNPTYKFWNHEFVHCAPEIEKLFESVARSCMVQKHVQPPAENDLSE</sequence>